<evidence type="ECO:0000259" key="1">
    <source>
        <dbReference type="Pfam" id="PF07883"/>
    </source>
</evidence>
<dbReference type="RefSeq" id="WP_213001770.1">
    <property type="nucleotide sequence ID" value="NZ_BAAATW010000020.1"/>
</dbReference>
<comment type="caution">
    <text evidence="2">The sequence shown here is derived from an EMBL/GenBank/DDBJ whole genome shotgun (WGS) entry which is preliminary data.</text>
</comment>
<dbReference type="InterPro" id="IPR014710">
    <property type="entry name" value="RmlC-like_jellyroll"/>
</dbReference>
<dbReference type="Gene3D" id="2.60.120.10">
    <property type="entry name" value="Jelly Rolls"/>
    <property type="match status" value="1"/>
</dbReference>
<reference evidence="2" key="1">
    <citation type="submission" date="2021-03" db="EMBL/GenBank/DDBJ databases">
        <title>Whole genome shotgun sequence of Actinoplanes consettensis NBRC 14913.</title>
        <authorList>
            <person name="Komaki H."/>
            <person name="Tamura T."/>
        </authorList>
    </citation>
    <scope>NUCLEOTIDE SEQUENCE</scope>
    <source>
        <strain evidence="2">NBRC 14913</strain>
    </source>
</reference>
<gene>
    <name evidence="2" type="ORF">Aco04nite_73290</name>
</gene>
<dbReference type="Pfam" id="PF07883">
    <property type="entry name" value="Cupin_2"/>
    <property type="match status" value="1"/>
</dbReference>
<keyword evidence="3" id="KW-1185">Reference proteome</keyword>
<dbReference type="InterPro" id="IPR013096">
    <property type="entry name" value="Cupin_2"/>
</dbReference>
<evidence type="ECO:0000313" key="2">
    <source>
        <dbReference type="EMBL" id="GIM80872.1"/>
    </source>
</evidence>
<protein>
    <recommendedName>
        <fullName evidence="1">Cupin type-2 domain-containing protein</fullName>
    </recommendedName>
</protein>
<dbReference type="SUPFAM" id="SSF51182">
    <property type="entry name" value="RmlC-like cupins"/>
    <property type="match status" value="1"/>
</dbReference>
<accession>A0A919SYM3</accession>
<dbReference type="InterPro" id="IPR011051">
    <property type="entry name" value="RmlC_Cupin_sf"/>
</dbReference>
<dbReference type="Proteomes" id="UP000680865">
    <property type="component" value="Unassembled WGS sequence"/>
</dbReference>
<dbReference type="PANTHER" id="PTHR37694">
    <property type="entry name" value="SLR8022 PROTEIN"/>
    <property type="match status" value="1"/>
</dbReference>
<proteinExistence type="predicted"/>
<dbReference type="AlphaFoldDB" id="A0A919SYM3"/>
<organism evidence="2 3">
    <name type="scientific">Winogradskya consettensis</name>
    <dbReference type="NCBI Taxonomy" id="113560"/>
    <lineage>
        <taxon>Bacteria</taxon>
        <taxon>Bacillati</taxon>
        <taxon>Actinomycetota</taxon>
        <taxon>Actinomycetes</taxon>
        <taxon>Micromonosporales</taxon>
        <taxon>Micromonosporaceae</taxon>
        <taxon>Winogradskya</taxon>
    </lineage>
</organism>
<sequence>MEIVSFDGVVGRAVEAFGSAGVTAQALFRGEAVAVTVLRVAAGGEIGRHAAAVDQVFVVMAGHGFVQAGEGDAEPVRAGQAVVWRAGEEHATTAVEDITAMAIEMA</sequence>
<name>A0A919SYM3_9ACTN</name>
<feature type="domain" description="Cupin type-2" evidence="1">
    <location>
        <begin position="38"/>
        <end position="101"/>
    </location>
</feature>
<evidence type="ECO:0000313" key="3">
    <source>
        <dbReference type="Proteomes" id="UP000680865"/>
    </source>
</evidence>
<dbReference type="PANTHER" id="PTHR37694:SF1">
    <property type="entry name" value="SLR8022 PROTEIN"/>
    <property type="match status" value="1"/>
</dbReference>
<dbReference type="EMBL" id="BOQP01000044">
    <property type="protein sequence ID" value="GIM80872.1"/>
    <property type="molecule type" value="Genomic_DNA"/>
</dbReference>